<organism evidence="3 4">
    <name type="scientific">Folsomia candida</name>
    <name type="common">Springtail</name>
    <dbReference type="NCBI Taxonomy" id="158441"/>
    <lineage>
        <taxon>Eukaryota</taxon>
        <taxon>Metazoa</taxon>
        <taxon>Ecdysozoa</taxon>
        <taxon>Arthropoda</taxon>
        <taxon>Hexapoda</taxon>
        <taxon>Collembola</taxon>
        <taxon>Entomobryomorpha</taxon>
        <taxon>Isotomoidea</taxon>
        <taxon>Isotomidae</taxon>
        <taxon>Proisotominae</taxon>
        <taxon>Folsomia</taxon>
    </lineage>
</organism>
<comment type="caution">
    <text evidence="3">The sequence shown here is derived from an EMBL/GenBank/DDBJ whole genome shotgun (WGS) entry which is preliminary data.</text>
</comment>
<sequence>MHRILNFVLLLGIVLSWSCNQVTCAPWLSHYQQPQQHQQSFSNSGFWGNQQPNKPQKYNPQKPPSGGCNTGFSNKPAFSQPFGPAQLPNQEVVKPVFSAWPRPSHLINNQLQLNPPSQQQQQGQSGGWSSPNEQLLKPVFSAWPSKQKKRPLVDVPFTVELVPNSQNNGGWRNVLKSLQILSIFISIFVVVECNPGGWGWEEPPRPPPTKGWRPHPPPPTKGWRPPPTPPTKGWRPPPPPTKGWKPPPPPPTKGWGWSGGDSIFGDDDVDEAPIIKFYCETLRRIVDSVSECPRRPSRPRPPYHDDNHGGYQKGGNHDHHGGYDKGHSGYVAPPRSYRDAKKVLDTEDYDWKW</sequence>
<feature type="region of interest" description="Disordered" evidence="1">
    <location>
        <begin position="39"/>
        <end position="84"/>
    </location>
</feature>
<protein>
    <submittedName>
        <fullName evidence="3">Uncharacterized protein</fullName>
    </submittedName>
</protein>
<evidence type="ECO:0000313" key="4">
    <source>
        <dbReference type="Proteomes" id="UP000198287"/>
    </source>
</evidence>
<gene>
    <name evidence="3" type="ORF">Fcan01_09320</name>
</gene>
<keyword evidence="4" id="KW-1185">Reference proteome</keyword>
<dbReference type="EMBL" id="LNIX01000004">
    <property type="protein sequence ID" value="OXA56292.1"/>
    <property type="molecule type" value="Genomic_DNA"/>
</dbReference>
<accession>A0A226EFG8</accession>
<evidence type="ECO:0000313" key="3">
    <source>
        <dbReference type="EMBL" id="OXA56292.1"/>
    </source>
</evidence>
<feature type="compositionally biased region" description="Low complexity" evidence="1">
    <location>
        <begin position="49"/>
        <end position="60"/>
    </location>
</feature>
<evidence type="ECO:0000256" key="1">
    <source>
        <dbReference type="SAM" id="MobiDB-lite"/>
    </source>
</evidence>
<feature type="compositionally biased region" description="Basic and acidic residues" evidence="1">
    <location>
        <begin position="315"/>
        <end position="327"/>
    </location>
</feature>
<evidence type="ECO:0000256" key="2">
    <source>
        <dbReference type="SAM" id="SignalP"/>
    </source>
</evidence>
<feature type="region of interest" description="Disordered" evidence="1">
    <location>
        <begin position="290"/>
        <end position="334"/>
    </location>
</feature>
<keyword evidence="2" id="KW-0732">Signal</keyword>
<dbReference type="Proteomes" id="UP000198287">
    <property type="component" value="Unassembled WGS sequence"/>
</dbReference>
<feature type="chain" id="PRO_5012963107" evidence="2">
    <location>
        <begin position="25"/>
        <end position="353"/>
    </location>
</feature>
<reference evidence="3 4" key="1">
    <citation type="submission" date="2015-12" db="EMBL/GenBank/DDBJ databases">
        <title>The genome of Folsomia candida.</title>
        <authorList>
            <person name="Faddeeva A."/>
            <person name="Derks M.F."/>
            <person name="Anvar Y."/>
            <person name="Smit S."/>
            <person name="Van Straalen N."/>
            <person name="Roelofs D."/>
        </authorList>
    </citation>
    <scope>NUCLEOTIDE SEQUENCE [LARGE SCALE GENOMIC DNA]</scope>
    <source>
        <strain evidence="3 4">VU population</strain>
        <tissue evidence="3">Whole body</tissue>
    </source>
</reference>
<feature type="compositionally biased region" description="Pro residues" evidence="1">
    <location>
        <begin position="205"/>
        <end position="252"/>
    </location>
</feature>
<feature type="region of interest" description="Disordered" evidence="1">
    <location>
        <begin position="201"/>
        <end position="266"/>
    </location>
</feature>
<feature type="signal peptide" evidence="2">
    <location>
        <begin position="1"/>
        <end position="24"/>
    </location>
</feature>
<proteinExistence type="predicted"/>
<name>A0A226EFG8_FOLCA</name>
<dbReference type="AlphaFoldDB" id="A0A226EFG8"/>